<keyword evidence="3" id="KW-1185">Reference proteome</keyword>
<dbReference type="AlphaFoldDB" id="A0AAU9WWL4"/>
<evidence type="ECO:0000256" key="1">
    <source>
        <dbReference type="SAM" id="MobiDB-lite"/>
    </source>
</evidence>
<feature type="region of interest" description="Disordered" evidence="1">
    <location>
        <begin position="1"/>
        <end position="20"/>
    </location>
</feature>
<reference evidence="2 3" key="1">
    <citation type="submission" date="2022-05" db="EMBL/GenBank/DDBJ databases">
        <authorList>
            <consortium name="Genoscope - CEA"/>
            <person name="William W."/>
        </authorList>
    </citation>
    <scope>NUCLEOTIDE SEQUENCE [LARGE SCALE GENOMIC DNA]</scope>
</reference>
<sequence length="125" mass="13948">MAIHLNSGHDTESASQRQEAIESFGGVPGVKAVLCRPSLSSIKKPVKWDGVSFVNNVQYGEEGVRVWRSYKTGRGEFIPWSKFHDEVPTLEYSAASENIKANFVPIKQRRAEVAKTSQKHQDSTD</sequence>
<name>A0AAU9WWL4_9CNID</name>
<comment type="caution">
    <text evidence="2">The sequence shown here is derived from an EMBL/GenBank/DDBJ whole genome shotgun (WGS) entry which is preliminary data.</text>
</comment>
<dbReference type="PANTHER" id="PTHR33845:SF1">
    <property type="entry name" value="C2H2-TYPE DOMAIN-CONTAINING PROTEIN"/>
    <property type="match status" value="1"/>
</dbReference>
<evidence type="ECO:0000313" key="3">
    <source>
        <dbReference type="Proteomes" id="UP001159428"/>
    </source>
</evidence>
<gene>
    <name evidence="2" type="ORF">PMEA_00013296</name>
</gene>
<dbReference type="Proteomes" id="UP001159428">
    <property type="component" value="Unassembled WGS sequence"/>
</dbReference>
<evidence type="ECO:0000313" key="2">
    <source>
        <dbReference type="EMBL" id="CAH3128113.1"/>
    </source>
</evidence>
<proteinExistence type="predicted"/>
<organism evidence="2 3">
    <name type="scientific">Pocillopora meandrina</name>
    <dbReference type="NCBI Taxonomy" id="46732"/>
    <lineage>
        <taxon>Eukaryota</taxon>
        <taxon>Metazoa</taxon>
        <taxon>Cnidaria</taxon>
        <taxon>Anthozoa</taxon>
        <taxon>Hexacorallia</taxon>
        <taxon>Scleractinia</taxon>
        <taxon>Astrocoeniina</taxon>
        <taxon>Pocilloporidae</taxon>
        <taxon>Pocillopora</taxon>
    </lineage>
</organism>
<dbReference type="EMBL" id="CALNXJ010000023">
    <property type="protein sequence ID" value="CAH3128113.1"/>
    <property type="molecule type" value="Genomic_DNA"/>
</dbReference>
<accession>A0AAU9WWL4</accession>
<protein>
    <submittedName>
        <fullName evidence="2">Uncharacterized protein</fullName>
    </submittedName>
</protein>
<dbReference type="PANTHER" id="PTHR33845">
    <property type="entry name" value="C2H2-TYPE DOMAIN-CONTAINING PROTEIN"/>
    <property type="match status" value="1"/>
</dbReference>